<reference evidence="6" key="1">
    <citation type="submission" date="2021-02" db="EMBL/GenBank/DDBJ databases">
        <authorList>
            <person name="Nowell W R."/>
        </authorList>
    </citation>
    <scope>NUCLEOTIDE SEQUENCE</scope>
</reference>
<dbReference type="Proteomes" id="UP000663832">
    <property type="component" value="Unassembled WGS sequence"/>
</dbReference>
<dbReference type="EMBL" id="CAJNOI010002223">
    <property type="protein sequence ID" value="CAF1464517.1"/>
    <property type="molecule type" value="Genomic_DNA"/>
</dbReference>
<feature type="coiled-coil region" evidence="5">
    <location>
        <begin position="105"/>
        <end position="139"/>
    </location>
</feature>
<keyword evidence="8" id="KW-1185">Reference proteome</keyword>
<comment type="caution">
    <text evidence="6">The sequence shown here is derived from an EMBL/GenBank/DDBJ whole genome shotgun (WGS) entry which is preliminary data.</text>
</comment>
<protein>
    <submittedName>
        <fullName evidence="6">Uncharacterized protein</fullName>
    </submittedName>
</protein>
<sequence length="471" mass="54563">MAMANKKTQCFTCNKEKITYPCEGCSKRFCFIHIPEHHQRLNEELHHIIDDYNEFKERINEQQQNPYNHSLIKQIDQWEILSIEKIKQKAQDCRETIIKSLKLLTNDIEMKFNELNKQIQQLQKENDFNEIELNHLRDQLTKITQELNNPSKISIQQDSQAFINEISIISLEKKSKLNKWKQNAITVAGGNAEGQNLNQLKRPGEIFINEKKNIFIGDYGNHRIVEWKCNAKEGLIIAGGNGQGYRIHQLNYPTDMIIDQQNHSIIIADKGNRRVVRWLNQKQQILIHNITCYGLATDKYGFLYVSDYKKHEVRRWKMGEKNEGIVVAGGNRKGNKLNQLNTPTFIFVDDDQSVYVSDHHNHRVMKWRNDAKQGRIVAGGNGNGENLNQLSRSRGVIVDDLDQIYVADCENHRIMRWCEGKQKGEIIVGGNGRGNRSNQLLHPSGLSLDDEGNLYVADSLNHRIQKFEIIE</sequence>
<dbReference type="Proteomes" id="UP000663877">
    <property type="component" value="Unassembled WGS sequence"/>
</dbReference>
<dbReference type="PANTHER" id="PTHR10680:SF14">
    <property type="entry name" value="PEPTIDYL-GLYCINE ALPHA-AMIDATING MONOOXYGENASE"/>
    <property type="match status" value="1"/>
</dbReference>
<keyword evidence="5" id="KW-0175">Coiled coil</keyword>
<feature type="coiled-coil region" evidence="5">
    <location>
        <begin position="38"/>
        <end position="65"/>
    </location>
</feature>
<dbReference type="InterPro" id="IPR001258">
    <property type="entry name" value="NHL_repeat"/>
</dbReference>
<evidence type="ECO:0000256" key="4">
    <source>
        <dbReference type="PROSITE-ProRule" id="PRU00504"/>
    </source>
</evidence>
<dbReference type="CDD" id="cd05819">
    <property type="entry name" value="NHL"/>
    <property type="match status" value="1"/>
</dbReference>
<dbReference type="SUPFAM" id="SSF101898">
    <property type="entry name" value="NHL repeat"/>
    <property type="match status" value="1"/>
</dbReference>
<keyword evidence="1" id="KW-0732">Signal</keyword>
<keyword evidence="3" id="KW-0325">Glycoprotein</keyword>
<evidence type="ECO:0000256" key="5">
    <source>
        <dbReference type="SAM" id="Coils"/>
    </source>
</evidence>
<feature type="repeat" description="NHL" evidence="4">
    <location>
        <begin position="332"/>
        <end position="370"/>
    </location>
</feature>
<gene>
    <name evidence="6" type="ORF">BJG266_LOCUS41165</name>
    <name evidence="7" type="ORF">QVE165_LOCUS58032</name>
</gene>
<accession>A0A815QL03</accession>
<evidence type="ECO:0000256" key="1">
    <source>
        <dbReference type="ARBA" id="ARBA00022729"/>
    </source>
</evidence>
<dbReference type="EMBL" id="CAJNOM010002542">
    <property type="protein sequence ID" value="CAF1634099.1"/>
    <property type="molecule type" value="Genomic_DNA"/>
</dbReference>
<dbReference type="OrthoDB" id="654191at2759"/>
<evidence type="ECO:0000313" key="9">
    <source>
        <dbReference type="Proteomes" id="UP000663877"/>
    </source>
</evidence>
<evidence type="ECO:0000256" key="2">
    <source>
        <dbReference type="ARBA" id="ARBA00022737"/>
    </source>
</evidence>
<keyword evidence="2" id="KW-0677">Repeat</keyword>
<dbReference type="PROSITE" id="PS51125">
    <property type="entry name" value="NHL"/>
    <property type="match status" value="2"/>
</dbReference>
<dbReference type="InterPro" id="IPR011042">
    <property type="entry name" value="6-blade_b-propeller_TolB-like"/>
</dbReference>
<feature type="repeat" description="NHL" evidence="4">
    <location>
        <begin position="439"/>
        <end position="470"/>
    </location>
</feature>
<organism evidence="6 9">
    <name type="scientific">Adineta steineri</name>
    <dbReference type="NCBI Taxonomy" id="433720"/>
    <lineage>
        <taxon>Eukaryota</taxon>
        <taxon>Metazoa</taxon>
        <taxon>Spiralia</taxon>
        <taxon>Gnathifera</taxon>
        <taxon>Rotifera</taxon>
        <taxon>Eurotatoria</taxon>
        <taxon>Bdelloidea</taxon>
        <taxon>Adinetida</taxon>
        <taxon>Adinetidae</taxon>
        <taxon>Adineta</taxon>
    </lineage>
</organism>
<evidence type="ECO:0000313" key="7">
    <source>
        <dbReference type="EMBL" id="CAF1634099.1"/>
    </source>
</evidence>
<evidence type="ECO:0000313" key="8">
    <source>
        <dbReference type="Proteomes" id="UP000663832"/>
    </source>
</evidence>
<evidence type="ECO:0000256" key="3">
    <source>
        <dbReference type="ARBA" id="ARBA00023180"/>
    </source>
</evidence>
<dbReference type="Pfam" id="PF01436">
    <property type="entry name" value="NHL"/>
    <property type="match status" value="2"/>
</dbReference>
<name>A0A815QL03_9BILA</name>
<dbReference type="AlphaFoldDB" id="A0A815QL03"/>
<dbReference type="PANTHER" id="PTHR10680">
    <property type="entry name" value="PEPTIDYL-GLYCINE ALPHA-AMIDATING MONOOXYGENASE"/>
    <property type="match status" value="1"/>
</dbReference>
<dbReference type="Gene3D" id="2.120.10.30">
    <property type="entry name" value="TolB, C-terminal domain"/>
    <property type="match status" value="3"/>
</dbReference>
<proteinExistence type="predicted"/>
<evidence type="ECO:0000313" key="6">
    <source>
        <dbReference type="EMBL" id="CAF1464517.1"/>
    </source>
</evidence>